<reference evidence="6" key="1">
    <citation type="journal article" date="2014" name="Int. J. Syst. Evol. Microbiol.">
        <title>Complete genome sequence of Corynebacterium casei LMG S-19264T (=DSM 44701T), isolated from a smear-ripened cheese.</title>
        <authorList>
            <consortium name="US DOE Joint Genome Institute (JGI-PGF)"/>
            <person name="Walter F."/>
            <person name="Albersmeier A."/>
            <person name="Kalinowski J."/>
            <person name="Ruckert C."/>
        </authorList>
    </citation>
    <scope>NUCLEOTIDE SEQUENCE</scope>
    <source>
        <strain evidence="6">CGMCC 1.14988</strain>
    </source>
</reference>
<proteinExistence type="inferred from homology"/>
<keyword evidence="2" id="KW-0328">Glycosyltransferase</keyword>
<evidence type="ECO:0000256" key="2">
    <source>
        <dbReference type="ARBA" id="ARBA00022676"/>
    </source>
</evidence>
<protein>
    <submittedName>
        <fullName evidence="6">Colanic acid biosynthesis glycosyltransferase WcaL</fullName>
    </submittedName>
</protein>
<keyword evidence="7" id="KW-1185">Reference proteome</keyword>
<dbReference type="Pfam" id="PF00534">
    <property type="entry name" value="Glycos_transf_1"/>
    <property type="match status" value="1"/>
</dbReference>
<feature type="domain" description="Glycosyltransferase subfamily 4-like N-terminal" evidence="5">
    <location>
        <begin position="113"/>
        <end position="217"/>
    </location>
</feature>
<sequence>MEPGAEPLHVVALVGDFPAVSKTFVLDQLVGLLDAGHRLTVLAEPPRPGEAPAPGTVPDPVVRRIRYRQPPPSGRAARRTHAARSLLAALRVAPRATASLLADRRLSLGRRRELLDLVPVLHDLGDADVFHAHFGVLGRDLVEVRGHLGLPAPVVTAFHGFDVSRHVERFGPRAFDRLFAEGELLLPVSEHWRERLSALGAPAHKLVVHRMGVDVEQFSRPDRRPDPTGRLRILSVCRLVEKKGLTHGIDAVARLREQGIDAHYRVIGDGPLRVTLEQQVRDRGLDDRVTFLGSRPREQVVASLQAHDVLLCPSVTAADGDTEGIPVVLMEAMATGLPVVASHHSGIPELVEDRRSGLLAPEGDDATLARHLRRLHEDPAFAGALGSAARRRVEEEFDVRRQVRRLSSHLQVVATTGGAAGEHRPRRQRP</sequence>
<dbReference type="RefSeq" id="WP_165403912.1">
    <property type="nucleotide sequence ID" value="NZ_BMHA01000004.1"/>
</dbReference>
<dbReference type="PANTHER" id="PTHR12526">
    <property type="entry name" value="GLYCOSYLTRANSFERASE"/>
    <property type="match status" value="1"/>
</dbReference>
<dbReference type="Gene3D" id="3.40.50.2000">
    <property type="entry name" value="Glycogen Phosphorylase B"/>
    <property type="match status" value="2"/>
</dbReference>
<dbReference type="PANTHER" id="PTHR12526:SF640">
    <property type="entry name" value="COLANIC ACID BIOSYNTHESIS GLYCOSYLTRANSFERASE WCAL-RELATED"/>
    <property type="match status" value="1"/>
</dbReference>
<comment type="similarity">
    <text evidence="1">Belongs to the glycosyltransferase group 1 family. Glycosyltransferase 4 subfamily.</text>
</comment>
<organism evidence="6 7">
    <name type="scientific">Egicoccus halophilus</name>
    <dbReference type="NCBI Taxonomy" id="1670830"/>
    <lineage>
        <taxon>Bacteria</taxon>
        <taxon>Bacillati</taxon>
        <taxon>Actinomycetota</taxon>
        <taxon>Nitriliruptoria</taxon>
        <taxon>Egicoccales</taxon>
        <taxon>Egicoccaceae</taxon>
        <taxon>Egicoccus</taxon>
    </lineage>
</organism>
<evidence type="ECO:0000256" key="1">
    <source>
        <dbReference type="ARBA" id="ARBA00009481"/>
    </source>
</evidence>
<name>A0A8J3A9K2_9ACTN</name>
<dbReference type="SUPFAM" id="SSF53756">
    <property type="entry name" value="UDP-Glycosyltransferase/glycogen phosphorylase"/>
    <property type="match status" value="1"/>
</dbReference>
<dbReference type="Proteomes" id="UP000650511">
    <property type="component" value="Unassembled WGS sequence"/>
</dbReference>
<dbReference type="GO" id="GO:0016757">
    <property type="term" value="F:glycosyltransferase activity"/>
    <property type="evidence" value="ECO:0007669"/>
    <property type="project" value="UniProtKB-KW"/>
</dbReference>
<dbReference type="AlphaFoldDB" id="A0A8J3A9K2"/>
<accession>A0A8J3A9K2</accession>
<evidence type="ECO:0000313" key="6">
    <source>
        <dbReference type="EMBL" id="GGI05490.1"/>
    </source>
</evidence>
<dbReference type="Pfam" id="PF13439">
    <property type="entry name" value="Glyco_transf_4"/>
    <property type="match status" value="1"/>
</dbReference>
<comment type="caution">
    <text evidence="6">The sequence shown here is derived from an EMBL/GenBank/DDBJ whole genome shotgun (WGS) entry which is preliminary data.</text>
</comment>
<reference evidence="6" key="2">
    <citation type="submission" date="2020-09" db="EMBL/GenBank/DDBJ databases">
        <authorList>
            <person name="Sun Q."/>
            <person name="Zhou Y."/>
        </authorList>
    </citation>
    <scope>NUCLEOTIDE SEQUENCE</scope>
    <source>
        <strain evidence="6">CGMCC 1.14988</strain>
    </source>
</reference>
<dbReference type="EMBL" id="BMHA01000004">
    <property type="protein sequence ID" value="GGI05490.1"/>
    <property type="molecule type" value="Genomic_DNA"/>
</dbReference>
<keyword evidence="3" id="KW-0808">Transferase</keyword>
<feature type="domain" description="Glycosyl transferase family 1" evidence="4">
    <location>
        <begin position="227"/>
        <end position="391"/>
    </location>
</feature>
<dbReference type="InterPro" id="IPR001296">
    <property type="entry name" value="Glyco_trans_1"/>
</dbReference>
<evidence type="ECO:0000256" key="3">
    <source>
        <dbReference type="ARBA" id="ARBA00022679"/>
    </source>
</evidence>
<gene>
    <name evidence="6" type="ORF">GCM10011354_14360</name>
</gene>
<evidence type="ECO:0000259" key="5">
    <source>
        <dbReference type="Pfam" id="PF13439"/>
    </source>
</evidence>
<dbReference type="InterPro" id="IPR028098">
    <property type="entry name" value="Glyco_trans_4-like_N"/>
</dbReference>
<evidence type="ECO:0000313" key="7">
    <source>
        <dbReference type="Proteomes" id="UP000650511"/>
    </source>
</evidence>
<evidence type="ECO:0000259" key="4">
    <source>
        <dbReference type="Pfam" id="PF00534"/>
    </source>
</evidence>